<dbReference type="Proteomes" id="UP000005408">
    <property type="component" value="Unassembled WGS sequence"/>
</dbReference>
<dbReference type="CDD" id="cd19756">
    <property type="entry name" value="Bbox2"/>
    <property type="match status" value="1"/>
</dbReference>
<dbReference type="InterPro" id="IPR000315">
    <property type="entry name" value="Znf_B-box"/>
</dbReference>
<dbReference type="EnsemblMetazoa" id="G7383.1">
    <property type="protein sequence ID" value="G7383.1:cds"/>
    <property type="gene ID" value="G7383"/>
</dbReference>
<evidence type="ECO:0000313" key="7">
    <source>
        <dbReference type="EnsemblMetazoa" id="G7383.1:cds"/>
    </source>
</evidence>
<dbReference type="AlphaFoldDB" id="A0A8W8NJN0"/>
<reference evidence="7" key="1">
    <citation type="submission" date="2022-08" db="UniProtKB">
        <authorList>
            <consortium name="EnsemblMetazoa"/>
        </authorList>
    </citation>
    <scope>IDENTIFICATION</scope>
    <source>
        <strain evidence="7">05x7-T-G4-1.051#20</strain>
    </source>
</reference>
<dbReference type="Gene3D" id="3.30.40.10">
    <property type="entry name" value="Zinc/RING finger domain, C3HC4 (zinc finger)"/>
    <property type="match status" value="1"/>
</dbReference>
<accession>A0A8W8NJN0</accession>
<keyword evidence="2 4" id="KW-0863">Zinc-finger</keyword>
<dbReference type="SMART" id="SM00184">
    <property type="entry name" value="RING"/>
    <property type="match status" value="1"/>
</dbReference>
<feature type="domain" description="RING-type" evidence="5">
    <location>
        <begin position="184"/>
        <end position="231"/>
    </location>
</feature>
<dbReference type="InterPro" id="IPR018957">
    <property type="entry name" value="Znf_C3HC4_RING-type"/>
</dbReference>
<dbReference type="PROSITE" id="PS50119">
    <property type="entry name" value="ZF_BBOX"/>
    <property type="match status" value="2"/>
</dbReference>
<dbReference type="Pfam" id="PF00097">
    <property type="entry name" value="zf-C3HC4"/>
    <property type="match status" value="1"/>
</dbReference>
<name>A0A8W8NJN0_MAGGI</name>
<dbReference type="InterPro" id="IPR011042">
    <property type="entry name" value="6-blade_b-propeller_TolB-like"/>
</dbReference>
<dbReference type="SUPFAM" id="SSF57850">
    <property type="entry name" value="RING/U-box"/>
    <property type="match status" value="1"/>
</dbReference>
<protein>
    <recommendedName>
        <fullName evidence="9">TRIM56</fullName>
    </recommendedName>
</protein>
<dbReference type="PANTHER" id="PTHR25462">
    <property type="entry name" value="BONUS, ISOFORM C-RELATED"/>
    <property type="match status" value="1"/>
</dbReference>
<dbReference type="InterPro" id="IPR013083">
    <property type="entry name" value="Znf_RING/FYVE/PHD"/>
</dbReference>
<sequence>MHLRLISDVVLGEKILRDGTFLSQGQFIISTANHNSKSGELGKCVIYDKCVKHVTSTSSNIIYSNRKTNEVVAIDCQGTTVWRYSSPGLLSPCGLSVDGDDNIYVAGKESDNIHVLTKDGRCVRVFEDITRPDFMKVDKERKMCVVGSMRKYVKRLKNSLRSTTHIMMATSQTETFLVENIRVCSICFEKFKTPRYLPCKHSFCHGCLSSYIVSQCKSTKPRLGFHCPLCRVYIPSHGDPEKPEEWVVLYPVNDVLQKLVAEADEKYCEPCLRDNEKEETSDYCLTCNEYLCMLCAKCHRKSMASRDHIIIKINEMLSIQIVPEGGPTNSCPKHNHETIQMYCYDHEQPCCGLCVGTEHRKCEKVDTVENAAQCLRESEQMDTMLCEMNAFKKKLLKVKTDETFNISEIENAVDNTVAKTEEEVSAIVQHIEQLKLAYLDELFLSQKNGREQLQREIEKIEDGIFCIDKCKEEIEKAQGTKNGVEMIMNFFTAKEKFHKIKQSNFKRIQLKLSSEKKPSWMKITTEMTKIADVKLSVFSRPLKLDISAVELTKFKEFPIENGNVYSGLFLSRGRFLVVKYNGDETCVVYDQNWDCIHVIDGLKKPYSAVQCKEEIFVTNTVSNTVDVFSSDDFHKIRKFHLNSNIINGISCWEENIYVACGNQILKINRMGQIMQKYVVNGRNIIHITTTSGLIVYSDWKIETVTAINDEGCKVWKYQTCNLKHPRELDVDSNDNIYIAGSKSNNIHVLSSSGKLIRVIENIPNPTFCKINEYEGIMCVCSGNEIIKLYQFQSSE</sequence>
<dbReference type="InterPro" id="IPR047153">
    <property type="entry name" value="TRIM45/56/19-like"/>
</dbReference>
<evidence type="ECO:0000256" key="2">
    <source>
        <dbReference type="ARBA" id="ARBA00022771"/>
    </source>
</evidence>
<dbReference type="SUPFAM" id="SSF57845">
    <property type="entry name" value="B-box zinc-binding domain"/>
    <property type="match status" value="1"/>
</dbReference>
<dbReference type="SUPFAM" id="SSF63825">
    <property type="entry name" value="YWTD domain"/>
    <property type="match status" value="1"/>
</dbReference>
<proteinExistence type="predicted"/>
<evidence type="ECO:0000256" key="4">
    <source>
        <dbReference type="PROSITE-ProRule" id="PRU00024"/>
    </source>
</evidence>
<dbReference type="Gene3D" id="2.120.10.30">
    <property type="entry name" value="TolB, C-terminal domain"/>
    <property type="match status" value="2"/>
</dbReference>
<keyword evidence="8" id="KW-1185">Reference proteome</keyword>
<evidence type="ECO:0000259" key="6">
    <source>
        <dbReference type="PROSITE" id="PS50119"/>
    </source>
</evidence>
<keyword evidence="3" id="KW-0862">Zinc</keyword>
<dbReference type="InterPro" id="IPR017907">
    <property type="entry name" value="Znf_RING_CS"/>
</dbReference>
<evidence type="ECO:0000313" key="8">
    <source>
        <dbReference type="Proteomes" id="UP000005408"/>
    </source>
</evidence>
<dbReference type="PANTHER" id="PTHR25462:SF296">
    <property type="entry name" value="MEIOTIC P26, ISOFORM F"/>
    <property type="match status" value="1"/>
</dbReference>
<evidence type="ECO:0000256" key="1">
    <source>
        <dbReference type="ARBA" id="ARBA00022723"/>
    </source>
</evidence>
<dbReference type="Gene3D" id="3.30.160.60">
    <property type="entry name" value="Classic Zinc Finger"/>
    <property type="match status" value="1"/>
</dbReference>
<feature type="domain" description="B box-type" evidence="6">
    <location>
        <begin position="263"/>
        <end position="313"/>
    </location>
</feature>
<organism evidence="7 8">
    <name type="scientific">Magallana gigas</name>
    <name type="common">Pacific oyster</name>
    <name type="synonym">Crassostrea gigas</name>
    <dbReference type="NCBI Taxonomy" id="29159"/>
    <lineage>
        <taxon>Eukaryota</taxon>
        <taxon>Metazoa</taxon>
        <taxon>Spiralia</taxon>
        <taxon>Lophotrochozoa</taxon>
        <taxon>Mollusca</taxon>
        <taxon>Bivalvia</taxon>
        <taxon>Autobranchia</taxon>
        <taxon>Pteriomorphia</taxon>
        <taxon>Ostreida</taxon>
        <taxon>Ostreoidea</taxon>
        <taxon>Ostreidae</taxon>
        <taxon>Magallana</taxon>
    </lineage>
</organism>
<dbReference type="SUPFAM" id="SSF101898">
    <property type="entry name" value="NHL repeat"/>
    <property type="match status" value="1"/>
</dbReference>
<dbReference type="GO" id="GO:0008270">
    <property type="term" value="F:zinc ion binding"/>
    <property type="evidence" value="ECO:0007669"/>
    <property type="project" value="UniProtKB-KW"/>
</dbReference>
<evidence type="ECO:0000259" key="5">
    <source>
        <dbReference type="PROSITE" id="PS50089"/>
    </source>
</evidence>
<dbReference type="PROSITE" id="PS00518">
    <property type="entry name" value="ZF_RING_1"/>
    <property type="match status" value="1"/>
</dbReference>
<evidence type="ECO:0008006" key="9">
    <source>
        <dbReference type="Google" id="ProtNLM"/>
    </source>
</evidence>
<evidence type="ECO:0000256" key="3">
    <source>
        <dbReference type="ARBA" id="ARBA00022833"/>
    </source>
</evidence>
<keyword evidence="1" id="KW-0479">Metal-binding</keyword>
<feature type="domain" description="B box-type" evidence="6">
    <location>
        <begin position="326"/>
        <end position="367"/>
    </location>
</feature>
<dbReference type="InterPro" id="IPR001841">
    <property type="entry name" value="Znf_RING"/>
</dbReference>
<dbReference type="PROSITE" id="PS50089">
    <property type="entry name" value="ZF_RING_2"/>
    <property type="match status" value="1"/>
</dbReference>